<evidence type="ECO:0000256" key="3">
    <source>
        <dbReference type="ARBA" id="ARBA00022737"/>
    </source>
</evidence>
<dbReference type="GO" id="GO:0000244">
    <property type="term" value="P:spliceosomal tri-snRNP complex assembly"/>
    <property type="evidence" value="ECO:0007669"/>
    <property type="project" value="TreeGrafter"/>
</dbReference>
<evidence type="ECO:0000256" key="6">
    <source>
        <dbReference type="PROSITE-ProRule" id="PRU00339"/>
    </source>
</evidence>
<keyword evidence="3" id="KW-0677">Repeat</keyword>
<dbReference type="RefSeq" id="XP_004345122.1">
    <property type="nucleotide sequence ID" value="XM_004345072.2"/>
</dbReference>
<dbReference type="GO" id="GO:0071013">
    <property type="term" value="C:catalytic step 2 spliceosome"/>
    <property type="evidence" value="ECO:0007669"/>
    <property type="project" value="TreeGrafter"/>
</dbReference>
<dbReference type="SMART" id="SM00028">
    <property type="entry name" value="TPR"/>
    <property type="match status" value="4"/>
</dbReference>
<dbReference type="STRING" id="595528.A0A0D2VWP0"/>
<dbReference type="Pfam" id="PF06424">
    <property type="entry name" value="PRP1_N"/>
    <property type="match status" value="1"/>
</dbReference>
<dbReference type="GO" id="GO:0046540">
    <property type="term" value="C:U4/U6 x U5 tri-snRNP complex"/>
    <property type="evidence" value="ECO:0007669"/>
    <property type="project" value="TreeGrafter"/>
</dbReference>
<evidence type="ECO:0000313" key="10">
    <source>
        <dbReference type="Proteomes" id="UP000008743"/>
    </source>
</evidence>
<dbReference type="InterPro" id="IPR045075">
    <property type="entry name" value="Syf1-like"/>
</dbReference>
<dbReference type="InParanoid" id="A0A0D2VWP0"/>
<feature type="domain" description="PRP1 splicing factor N-terminal" evidence="8">
    <location>
        <begin position="22"/>
        <end position="172"/>
    </location>
</feature>
<keyword evidence="5" id="KW-0539">Nucleus</keyword>
<dbReference type="Pfam" id="PF13432">
    <property type="entry name" value="TPR_16"/>
    <property type="match status" value="1"/>
</dbReference>
<evidence type="ECO:0000256" key="7">
    <source>
        <dbReference type="SAM" id="MobiDB-lite"/>
    </source>
</evidence>
<dbReference type="InterPro" id="IPR003107">
    <property type="entry name" value="HAT"/>
</dbReference>
<dbReference type="OMA" id="DGWAWYY"/>
<sequence>MASVFSAALVEAQKKSFFGKAAPSGYVAGAGRGATGFTTRSDIGPARAPGEVEIEEASPFARRRAAEEDKEKDGNLNDAHYDEENGYSGSLFASAPYEEDDKEADAIYDAIDRRMDTRRDARREKKMQEEIDRFNQEHPKIQQQFVELKRGLNQMSAEDWEMLPEAGSLRAKKPRLVRPERYTPVPDSVINAARTAGETTTAVDPMQGMATPGDLTQIGEARTSILNARLNQASDSVTGQTVVDAKGYMTDLNSVIPQKGSDYGDLNKARTLLANVTQTNPRHAPGWIAAARLEEAAGKMAAARTLAMKGCEFCPKSEDMWVEAARLHPPDLAKAVVAQAVEQIPHSVKIWLKASDIETDTTAKKRVLRKALEHIPNSVRLWKTAVELETPEDARILLGRAVECCPDSVDLWLALAHLETYDNAKAVLNKARMSIPTDRQIWIAAAQLEEANSADGNRVMVDKIVQRAIKALSANGVQIVRDDWLADAQVCEKANSIATAKSIVMNVIDVGVEAEDRRVTWADDAATFVSQNCINCARAVYEHALEKFSSKQSLWKSAALLEKQHGTPATVHAVLEKAVRYCPQAEELWLMGAKEQWRAGNIEQSKQILMYAFNANPNSEEIWLAAVKLESETSEFARARALLDRARANAPTARVWMKSAKLEWQLNELERAKTLLAEGVQLFPEFDKLHMMRGQILMQQGDENGAREAYKEGIRRCTSSIPLWLLAARLEEQTGNLTKARGILERARFKNQKNDTLWLEAVRVETRSGNAAAAQALMAKAMQECPTSGLLLAEAIFMEPVPLRRAKSLTAVQRNEDSPHVLVAVAKLLWAERKVEKAAEWFRRAIGADPDLGDAWATFYKFQLQHGTANDQQDVLQKCVAAEPRHGEHWTRVSKSIENWNKPTAELLQLVSALAV</sequence>
<dbReference type="FunFam" id="1.25.40.10:FF:000256">
    <property type="entry name" value="Probable pre-mRNA splicing factor prp1"/>
    <property type="match status" value="1"/>
</dbReference>
<dbReference type="PROSITE" id="PS50005">
    <property type="entry name" value="TPR"/>
    <property type="match status" value="1"/>
</dbReference>
<dbReference type="Pfam" id="PF13181">
    <property type="entry name" value="TPR_8"/>
    <property type="match status" value="1"/>
</dbReference>
<name>A0A0D2VWP0_CAPO3</name>
<dbReference type="SUPFAM" id="SSF48452">
    <property type="entry name" value="TPR-like"/>
    <property type="match status" value="2"/>
</dbReference>
<dbReference type="Proteomes" id="UP000008743">
    <property type="component" value="Unassembled WGS sequence"/>
</dbReference>
<dbReference type="PANTHER" id="PTHR11246:SF1">
    <property type="entry name" value="PRE-MRNA-PROCESSING FACTOR 6"/>
    <property type="match status" value="1"/>
</dbReference>
<dbReference type="eggNOG" id="KOG0495">
    <property type="taxonomic scope" value="Eukaryota"/>
</dbReference>
<dbReference type="AlphaFoldDB" id="A0A0D2VWP0"/>
<dbReference type="PANTHER" id="PTHR11246">
    <property type="entry name" value="PRE-MRNA SPLICING FACTOR"/>
    <property type="match status" value="1"/>
</dbReference>
<accession>A0A0D2VWP0</accession>
<comment type="subcellular location">
    <subcellularLocation>
        <location evidence="1">Nucleus</location>
    </subcellularLocation>
</comment>
<reference evidence="10" key="1">
    <citation type="submission" date="2011-02" db="EMBL/GenBank/DDBJ databases">
        <title>The Genome Sequence of Capsaspora owczarzaki ATCC 30864.</title>
        <authorList>
            <person name="Russ C."/>
            <person name="Cuomo C."/>
            <person name="Burger G."/>
            <person name="Gray M.W."/>
            <person name="Holland P.W.H."/>
            <person name="King N."/>
            <person name="Lang F.B.F."/>
            <person name="Roger A.J."/>
            <person name="Ruiz-Trillo I."/>
            <person name="Young S.K."/>
            <person name="Zeng Q."/>
            <person name="Gargeya S."/>
            <person name="Alvarado L."/>
            <person name="Berlin A."/>
            <person name="Chapman S.B."/>
            <person name="Chen Z."/>
            <person name="Freedman E."/>
            <person name="Gellesch M."/>
            <person name="Goldberg J."/>
            <person name="Griggs A."/>
            <person name="Gujja S."/>
            <person name="Heilman E."/>
            <person name="Heiman D."/>
            <person name="Howarth C."/>
            <person name="Mehta T."/>
            <person name="Neiman D."/>
            <person name="Pearson M."/>
            <person name="Roberts A."/>
            <person name="Saif S."/>
            <person name="Shea T."/>
            <person name="Shenoy N."/>
            <person name="Sisk P."/>
            <person name="Stolte C."/>
            <person name="Sykes S."/>
            <person name="White J."/>
            <person name="Yandava C."/>
            <person name="Haas B."/>
            <person name="Nusbaum C."/>
            <person name="Birren B."/>
        </authorList>
    </citation>
    <scope>NUCLEOTIDE SEQUENCE</scope>
    <source>
        <strain evidence="10">ATCC 30864</strain>
    </source>
</reference>
<keyword evidence="4" id="KW-0508">mRNA splicing</keyword>
<dbReference type="Pfam" id="PF14559">
    <property type="entry name" value="TPR_19"/>
    <property type="match status" value="1"/>
</dbReference>
<keyword evidence="2" id="KW-0507">mRNA processing</keyword>
<organism evidence="9 10">
    <name type="scientific">Capsaspora owczarzaki (strain ATCC 30864)</name>
    <dbReference type="NCBI Taxonomy" id="595528"/>
    <lineage>
        <taxon>Eukaryota</taxon>
        <taxon>Filasterea</taxon>
        <taxon>Capsaspora</taxon>
    </lineage>
</organism>
<dbReference type="PhylomeDB" id="A0A0D2VWP0"/>
<evidence type="ECO:0000259" key="8">
    <source>
        <dbReference type="Pfam" id="PF06424"/>
    </source>
</evidence>
<dbReference type="OrthoDB" id="440128at2759"/>
<proteinExistence type="predicted"/>
<protein>
    <submittedName>
        <fullName evidence="9">Pre-mRNA splicing factor</fullName>
    </submittedName>
</protein>
<evidence type="ECO:0000256" key="2">
    <source>
        <dbReference type="ARBA" id="ARBA00022664"/>
    </source>
</evidence>
<evidence type="ECO:0000256" key="4">
    <source>
        <dbReference type="ARBA" id="ARBA00023187"/>
    </source>
</evidence>
<dbReference type="InterPro" id="IPR010491">
    <property type="entry name" value="PRP1_N"/>
</dbReference>
<keyword evidence="10" id="KW-1185">Reference proteome</keyword>
<feature type="compositionally biased region" description="Basic and acidic residues" evidence="7">
    <location>
        <begin position="64"/>
        <end position="83"/>
    </location>
</feature>
<dbReference type="InterPro" id="IPR011990">
    <property type="entry name" value="TPR-like_helical_dom_sf"/>
</dbReference>
<feature type="region of interest" description="Disordered" evidence="7">
    <location>
        <begin position="29"/>
        <end position="87"/>
    </location>
</feature>
<evidence type="ECO:0000256" key="1">
    <source>
        <dbReference type="ARBA" id="ARBA00004123"/>
    </source>
</evidence>
<keyword evidence="6" id="KW-0802">TPR repeat</keyword>
<dbReference type="FunCoup" id="A0A0D2VWP0">
    <property type="interactions" value="521"/>
</dbReference>
<dbReference type="EMBL" id="KE346370">
    <property type="protein sequence ID" value="KJE95997.1"/>
    <property type="molecule type" value="Genomic_DNA"/>
</dbReference>
<dbReference type="SMART" id="SM00386">
    <property type="entry name" value="HAT"/>
    <property type="match status" value="12"/>
</dbReference>
<evidence type="ECO:0000313" key="9">
    <source>
        <dbReference type="EMBL" id="KJE95997.1"/>
    </source>
</evidence>
<evidence type="ECO:0000256" key="5">
    <source>
        <dbReference type="ARBA" id="ARBA00023242"/>
    </source>
</evidence>
<feature type="repeat" description="TPR" evidence="6">
    <location>
        <begin position="819"/>
        <end position="852"/>
    </location>
</feature>
<gene>
    <name evidence="9" type="ORF">CAOG_006373</name>
</gene>
<dbReference type="Gene3D" id="1.25.40.10">
    <property type="entry name" value="Tetratricopeptide repeat domain"/>
    <property type="match status" value="4"/>
</dbReference>
<dbReference type="InterPro" id="IPR019734">
    <property type="entry name" value="TPR_rpt"/>
</dbReference>